<gene>
    <name evidence="2" type="ORF">L798_00728</name>
</gene>
<feature type="compositionally biased region" description="Basic and acidic residues" evidence="1">
    <location>
        <begin position="9"/>
        <end position="23"/>
    </location>
</feature>
<accession>A0A067RSM2</accession>
<name>A0A067RSM2_ZOONE</name>
<dbReference type="AlphaFoldDB" id="A0A067RSM2"/>
<keyword evidence="3" id="KW-1185">Reference proteome</keyword>
<proteinExistence type="predicted"/>
<feature type="region of interest" description="Disordered" evidence="1">
    <location>
        <begin position="1"/>
        <end position="46"/>
    </location>
</feature>
<evidence type="ECO:0000256" key="1">
    <source>
        <dbReference type="SAM" id="MobiDB-lite"/>
    </source>
</evidence>
<protein>
    <submittedName>
        <fullName evidence="2">Uncharacterized protein</fullName>
    </submittedName>
</protein>
<dbReference type="EMBL" id="KK852485">
    <property type="protein sequence ID" value="KDR22814.1"/>
    <property type="molecule type" value="Genomic_DNA"/>
</dbReference>
<sequence length="46" mass="5237">MLGTQCYEETEKATRKPKDRQILDCEPSPGPSNYKARMVTLNHNNA</sequence>
<evidence type="ECO:0000313" key="3">
    <source>
        <dbReference type="Proteomes" id="UP000027135"/>
    </source>
</evidence>
<dbReference type="InParanoid" id="A0A067RSM2"/>
<reference evidence="2 3" key="1">
    <citation type="journal article" date="2014" name="Nat. Commun.">
        <title>Molecular traces of alternative social organization in a termite genome.</title>
        <authorList>
            <person name="Terrapon N."/>
            <person name="Li C."/>
            <person name="Robertson H.M."/>
            <person name="Ji L."/>
            <person name="Meng X."/>
            <person name="Booth W."/>
            <person name="Chen Z."/>
            <person name="Childers C.P."/>
            <person name="Glastad K.M."/>
            <person name="Gokhale K."/>
            <person name="Gowin J."/>
            <person name="Gronenberg W."/>
            <person name="Hermansen R.A."/>
            <person name="Hu H."/>
            <person name="Hunt B.G."/>
            <person name="Huylmans A.K."/>
            <person name="Khalil S.M."/>
            <person name="Mitchell R.D."/>
            <person name="Munoz-Torres M.C."/>
            <person name="Mustard J.A."/>
            <person name="Pan H."/>
            <person name="Reese J.T."/>
            <person name="Scharf M.E."/>
            <person name="Sun F."/>
            <person name="Vogel H."/>
            <person name="Xiao J."/>
            <person name="Yang W."/>
            <person name="Yang Z."/>
            <person name="Yang Z."/>
            <person name="Zhou J."/>
            <person name="Zhu J."/>
            <person name="Brent C.S."/>
            <person name="Elsik C.G."/>
            <person name="Goodisman M.A."/>
            <person name="Liberles D.A."/>
            <person name="Roe R.M."/>
            <person name="Vargo E.L."/>
            <person name="Vilcinskas A."/>
            <person name="Wang J."/>
            <person name="Bornberg-Bauer E."/>
            <person name="Korb J."/>
            <person name="Zhang G."/>
            <person name="Liebig J."/>
        </authorList>
    </citation>
    <scope>NUCLEOTIDE SEQUENCE [LARGE SCALE GENOMIC DNA]</scope>
    <source>
        <tissue evidence="2">Whole organism</tissue>
    </source>
</reference>
<evidence type="ECO:0000313" key="2">
    <source>
        <dbReference type="EMBL" id="KDR22814.1"/>
    </source>
</evidence>
<organism evidence="2 3">
    <name type="scientific">Zootermopsis nevadensis</name>
    <name type="common">Dampwood termite</name>
    <dbReference type="NCBI Taxonomy" id="136037"/>
    <lineage>
        <taxon>Eukaryota</taxon>
        <taxon>Metazoa</taxon>
        <taxon>Ecdysozoa</taxon>
        <taxon>Arthropoda</taxon>
        <taxon>Hexapoda</taxon>
        <taxon>Insecta</taxon>
        <taxon>Pterygota</taxon>
        <taxon>Neoptera</taxon>
        <taxon>Polyneoptera</taxon>
        <taxon>Dictyoptera</taxon>
        <taxon>Blattodea</taxon>
        <taxon>Blattoidea</taxon>
        <taxon>Termitoidae</taxon>
        <taxon>Termopsidae</taxon>
        <taxon>Zootermopsis</taxon>
    </lineage>
</organism>
<dbReference type="Proteomes" id="UP000027135">
    <property type="component" value="Unassembled WGS sequence"/>
</dbReference>